<dbReference type="InterPro" id="IPR037919">
    <property type="entry name" value="OGT"/>
</dbReference>
<feature type="domain" description="O-GlcNAc transferase C-terminal" evidence="9">
    <location>
        <begin position="537"/>
        <end position="721"/>
    </location>
</feature>
<dbReference type="Pfam" id="PF13844">
    <property type="entry name" value="Glyco_transf_41"/>
    <property type="match status" value="2"/>
</dbReference>
<organism evidence="10 11">
    <name type="scientific">Nostoc punctiforme NIES-2108</name>
    <dbReference type="NCBI Taxonomy" id="1356359"/>
    <lineage>
        <taxon>Bacteria</taxon>
        <taxon>Bacillati</taxon>
        <taxon>Cyanobacteriota</taxon>
        <taxon>Cyanophyceae</taxon>
        <taxon>Nostocales</taxon>
        <taxon>Nostocaceae</taxon>
        <taxon>Nostoc</taxon>
    </lineage>
</organism>
<evidence type="ECO:0000313" key="11">
    <source>
        <dbReference type="Proteomes" id="UP000252085"/>
    </source>
</evidence>
<comment type="similarity">
    <text evidence="2">Belongs to the glycosyltransferase 41 family. O-GlcNAc transferase subfamily.</text>
</comment>
<evidence type="ECO:0000256" key="6">
    <source>
        <dbReference type="ARBA" id="ARBA00022737"/>
    </source>
</evidence>
<dbReference type="Proteomes" id="UP000252085">
    <property type="component" value="Unassembled WGS sequence"/>
</dbReference>
<keyword evidence="4" id="KW-0328">Glycosyltransferase</keyword>
<dbReference type="EC" id="2.4.1.255" evidence="3"/>
<evidence type="ECO:0000256" key="3">
    <source>
        <dbReference type="ARBA" id="ARBA00011970"/>
    </source>
</evidence>
<dbReference type="SUPFAM" id="SSF48452">
    <property type="entry name" value="TPR-like"/>
    <property type="match status" value="1"/>
</dbReference>
<feature type="repeat" description="TPR" evidence="8">
    <location>
        <begin position="112"/>
        <end position="145"/>
    </location>
</feature>
<keyword evidence="5" id="KW-0808">Transferase</keyword>
<name>A0A367RA12_NOSPU</name>
<sequence>MLSGVSRPQALGFHTEEIQQLITLDPRSPLIGGNVLSPIQKFTNNADQDNISAITPQSRDWSNSDWLWATPAQQFPVVEQLYQQALALQTQLQLTEAIALYEQIISQYPQYAPAWYQLGVIMDSQGQTDQAVLAYQQALTINPKYAEADNNLGIVCVAQKNLEKAIAYFQSAILSNPNYAFAHNNLGLAWQMQGKLSAAAAKFQEALQKNSGYAEAYLNLGIVLEAQENLAGAIACYRSAIHHKPDYIKAYNRLGSALISLAMTTQGEVDEARVIFEKVLELQPDSAEAFNYLFYLKEMSCDWRSRQSDLTRIWEQTLQEVEKAKPTTIGPFDTIYKPWDRNFLLKIAQTHGENIQKQWVQKSLNFTHSHSLTGRLRIGYLSNDFRNHATSHLIKSLFNLHDQANFEIFAYSFSADDNSEYRQHIAANCEHFQDITTLSIEESARQIYDDGIHILIDLKGYTAGSRTAILALRPAPIQVSYLGYPGTMGAEFIDYIISDPVVTPPEFADAFSEKLVTLPHSYQVNDHQQAIASTPVTRSQYNLPESGFVFCCFNNNYKIEPQIFDIWMRILAAVPGSVLWLLVRFPAAEDNLKREAQAWGINSDRLIFAQYHPKAEHLARHQLADLFLDTFYYNAHTTASDALWAGLPVVTCIGKTFASRVGASLLTAVGLAELITNNLEQYEQLAIHLAHSPTALPEIKQKLAQNRTTYPLFDTPRFTRNIELAYRVMWDIYAAGKSPQPIEVSDIKERRY</sequence>
<protein>
    <recommendedName>
        <fullName evidence="3">protein O-GlcNAc transferase</fullName>
        <ecNumber evidence="3">2.4.1.255</ecNumber>
    </recommendedName>
</protein>
<comment type="caution">
    <text evidence="10">The sequence shown here is derived from an EMBL/GenBank/DDBJ whole genome shotgun (WGS) entry which is preliminary data.</text>
</comment>
<dbReference type="EMBL" id="LXQE01000163">
    <property type="protein sequence ID" value="RCJ32731.1"/>
    <property type="molecule type" value="Genomic_DNA"/>
</dbReference>
<dbReference type="SUPFAM" id="SSF53756">
    <property type="entry name" value="UDP-Glycosyltransferase/glycogen phosphorylase"/>
    <property type="match status" value="1"/>
</dbReference>
<reference evidence="10 11" key="1">
    <citation type="submission" date="2016-04" db="EMBL/GenBank/DDBJ databases">
        <authorList>
            <person name="Evans L.H."/>
            <person name="Alamgir A."/>
            <person name="Owens N."/>
            <person name="Weber N.D."/>
            <person name="Virtaneva K."/>
            <person name="Barbian K."/>
            <person name="Babar A."/>
            <person name="Rosenke K."/>
        </authorList>
    </citation>
    <scope>NUCLEOTIDE SEQUENCE [LARGE SCALE GENOMIC DNA]</scope>
    <source>
        <strain evidence="10">NIES-2108</strain>
    </source>
</reference>
<dbReference type="Pfam" id="PF14559">
    <property type="entry name" value="TPR_19"/>
    <property type="match status" value="1"/>
</dbReference>
<feature type="domain" description="O-GlcNAc transferase C-terminal" evidence="9">
    <location>
        <begin position="301"/>
        <end position="531"/>
    </location>
</feature>
<dbReference type="Gene3D" id="3.40.50.11380">
    <property type="match status" value="1"/>
</dbReference>
<evidence type="ECO:0000256" key="1">
    <source>
        <dbReference type="ARBA" id="ARBA00004922"/>
    </source>
</evidence>
<dbReference type="InterPro" id="IPR011990">
    <property type="entry name" value="TPR-like_helical_dom_sf"/>
</dbReference>
<dbReference type="Gene3D" id="3.40.50.2000">
    <property type="entry name" value="Glycogen Phosphorylase B"/>
    <property type="match status" value="1"/>
</dbReference>
<accession>A0A367RA12</accession>
<evidence type="ECO:0000313" key="10">
    <source>
        <dbReference type="EMBL" id="RCJ32731.1"/>
    </source>
</evidence>
<feature type="repeat" description="TPR" evidence="8">
    <location>
        <begin position="214"/>
        <end position="247"/>
    </location>
</feature>
<dbReference type="InterPro" id="IPR029489">
    <property type="entry name" value="OGT/SEC/SPY_C"/>
</dbReference>
<evidence type="ECO:0000256" key="2">
    <source>
        <dbReference type="ARBA" id="ARBA00005386"/>
    </source>
</evidence>
<dbReference type="GO" id="GO:0006493">
    <property type="term" value="P:protein O-linked glycosylation"/>
    <property type="evidence" value="ECO:0007669"/>
    <property type="project" value="InterPro"/>
</dbReference>
<dbReference type="AlphaFoldDB" id="A0A367RA12"/>
<dbReference type="PROSITE" id="PS50293">
    <property type="entry name" value="TPR_REGION"/>
    <property type="match status" value="1"/>
</dbReference>
<proteinExistence type="inferred from homology"/>
<dbReference type="GO" id="GO:0097363">
    <property type="term" value="F:protein O-acetylglucosaminyltransferase activity"/>
    <property type="evidence" value="ECO:0007669"/>
    <property type="project" value="UniProtKB-EC"/>
</dbReference>
<gene>
    <name evidence="10" type="ORF">A6769_26980</name>
</gene>
<dbReference type="InterPro" id="IPR019734">
    <property type="entry name" value="TPR_rpt"/>
</dbReference>
<dbReference type="SMART" id="SM00028">
    <property type="entry name" value="TPR"/>
    <property type="match status" value="6"/>
</dbReference>
<evidence type="ECO:0000256" key="8">
    <source>
        <dbReference type="PROSITE-ProRule" id="PRU00339"/>
    </source>
</evidence>
<comment type="pathway">
    <text evidence="1">Protein modification; protein glycosylation.</text>
</comment>
<keyword evidence="6" id="KW-0677">Repeat</keyword>
<evidence type="ECO:0000259" key="9">
    <source>
        <dbReference type="Pfam" id="PF13844"/>
    </source>
</evidence>
<evidence type="ECO:0000256" key="7">
    <source>
        <dbReference type="ARBA" id="ARBA00022803"/>
    </source>
</evidence>
<dbReference type="Gene3D" id="1.25.40.10">
    <property type="entry name" value="Tetratricopeptide repeat domain"/>
    <property type="match status" value="4"/>
</dbReference>
<feature type="repeat" description="TPR" evidence="8">
    <location>
        <begin position="146"/>
        <end position="179"/>
    </location>
</feature>
<dbReference type="Pfam" id="PF13174">
    <property type="entry name" value="TPR_6"/>
    <property type="match status" value="1"/>
</dbReference>
<dbReference type="PROSITE" id="PS50005">
    <property type="entry name" value="TPR"/>
    <property type="match status" value="3"/>
</dbReference>
<evidence type="ECO:0000256" key="5">
    <source>
        <dbReference type="ARBA" id="ARBA00022679"/>
    </source>
</evidence>
<keyword evidence="7 8" id="KW-0802">TPR repeat</keyword>
<dbReference type="PANTHER" id="PTHR44366">
    <property type="entry name" value="UDP-N-ACETYLGLUCOSAMINE--PEPTIDE N-ACETYLGLUCOSAMINYLTRANSFERASE 110 KDA SUBUNIT"/>
    <property type="match status" value="1"/>
</dbReference>
<dbReference type="Pfam" id="PF13432">
    <property type="entry name" value="TPR_16"/>
    <property type="match status" value="1"/>
</dbReference>
<dbReference type="PANTHER" id="PTHR44366:SF1">
    <property type="entry name" value="UDP-N-ACETYLGLUCOSAMINE--PEPTIDE N-ACETYLGLUCOSAMINYLTRANSFERASE 110 KDA SUBUNIT"/>
    <property type="match status" value="1"/>
</dbReference>
<evidence type="ECO:0000256" key="4">
    <source>
        <dbReference type="ARBA" id="ARBA00022676"/>
    </source>
</evidence>